<dbReference type="GO" id="GO:0004065">
    <property type="term" value="F:arylsulfatase activity"/>
    <property type="evidence" value="ECO:0007669"/>
    <property type="project" value="TreeGrafter"/>
</dbReference>
<reference evidence="5" key="1">
    <citation type="submission" date="2021-01" db="EMBL/GenBank/DDBJ databases">
        <title>Modified the classification status of verrucomicrobia.</title>
        <authorList>
            <person name="Feng X."/>
        </authorList>
    </citation>
    <scope>NUCLEOTIDE SEQUENCE</scope>
    <source>
        <strain evidence="5">_KCTC 22039</strain>
    </source>
</reference>
<dbReference type="Pfam" id="PF00884">
    <property type="entry name" value="Sulfatase"/>
    <property type="match status" value="1"/>
</dbReference>
<name>A0A8J7SIP7_9BACT</name>
<organism evidence="5 6">
    <name type="scientific">Persicirhabdus sediminis</name>
    <dbReference type="NCBI Taxonomy" id="454144"/>
    <lineage>
        <taxon>Bacteria</taxon>
        <taxon>Pseudomonadati</taxon>
        <taxon>Verrucomicrobiota</taxon>
        <taxon>Verrucomicrobiia</taxon>
        <taxon>Verrucomicrobiales</taxon>
        <taxon>Verrucomicrobiaceae</taxon>
        <taxon>Persicirhabdus</taxon>
    </lineage>
</organism>
<dbReference type="Gene3D" id="3.30.1120.10">
    <property type="match status" value="1"/>
</dbReference>
<keyword evidence="2 5" id="KW-0378">Hydrolase</keyword>
<dbReference type="InterPro" id="IPR000917">
    <property type="entry name" value="Sulfatase_N"/>
</dbReference>
<proteinExistence type="inferred from homology"/>
<feature type="signal peptide" evidence="3">
    <location>
        <begin position="1"/>
        <end position="20"/>
    </location>
</feature>
<evidence type="ECO:0000313" key="5">
    <source>
        <dbReference type="EMBL" id="MBK1789700.1"/>
    </source>
</evidence>
<dbReference type="InterPro" id="IPR017850">
    <property type="entry name" value="Alkaline_phosphatase_core_sf"/>
</dbReference>
<protein>
    <submittedName>
        <fullName evidence="5">Sulfatase-like hydrolase/transferase</fullName>
    </submittedName>
</protein>
<dbReference type="PANTHER" id="PTHR42693:SF53">
    <property type="entry name" value="ENDO-4-O-SULFATASE"/>
    <property type="match status" value="1"/>
</dbReference>
<comment type="similarity">
    <text evidence="1">Belongs to the sulfatase family.</text>
</comment>
<keyword evidence="3" id="KW-0732">Signal</keyword>
<sequence>MKLRTIFCAITGLIVPAASAADAPATPPRAQNVILIIADDLGYADVGFHGQDQFKTPHIDSLAAEGVQFSQGYVTENVCGPTRAGMLTGRYQQQLGAERNVGPRRRTLDVPYGLPLEHKLIADRIKEQDIAKTAIFGKWHLGGEHLFDQRLFPLSRGFDEFFGFLEGAALYDDVTNREEKYMRGNELVEREEEYYTDAIGRESISFIERHKDEPFFLYVAFNAPHAPMQAKAEALERVKHIEDPNRRILAAMIETMDDNIGRILDTLEKNDLTEKTMIVFLSDNGGKPNNNFSINDPLRGEKGTYYEGGIRVPFVIKWPGVAPAGEKIDDMVFSLDLFPTIYNALGGEVDESWKLEGINLAPHLGADAAAFPRRTLFWKTGNKWAVNDGKWKLVKEGGEMELFNLDDDLAESNNLIHQNPEIADRLLKAHQKWDDTTVPPNYGWDPKLPYHSERVKRK</sequence>
<dbReference type="RefSeq" id="WP_200309743.1">
    <property type="nucleotide sequence ID" value="NZ_JAENIM010000008.1"/>
</dbReference>
<dbReference type="AlphaFoldDB" id="A0A8J7SIP7"/>
<evidence type="ECO:0000256" key="1">
    <source>
        <dbReference type="ARBA" id="ARBA00008779"/>
    </source>
</evidence>
<dbReference type="Proteomes" id="UP000624703">
    <property type="component" value="Unassembled WGS sequence"/>
</dbReference>
<feature type="domain" description="Sulfatase N-terminal" evidence="4">
    <location>
        <begin position="31"/>
        <end position="346"/>
    </location>
</feature>
<feature type="chain" id="PRO_5035270649" evidence="3">
    <location>
        <begin position="21"/>
        <end position="458"/>
    </location>
</feature>
<dbReference type="Gene3D" id="3.40.720.10">
    <property type="entry name" value="Alkaline Phosphatase, subunit A"/>
    <property type="match status" value="1"/>
</dbReference>
<evidence type="ECO:0000256" key="3">
    <source>
        <dbReference type="SAM" id="SignalP"/>
    </source>
</evidence>
<evidence type="ECO:0000256" key="2">
    <source>
        <dbReference type="ARBA" id="ARBA00022801"/>
    </source>
</evidence>
<keyword evidence="6" id="KW-1185">Reference proteome</keyword>
<dbReference type="EMBL" id="JAENIM010000008">
    <property type="protein sequence ID" value="MBK1789700.1"/>
    <property type="molecule type" value="Genomic_DNA"/>
</dbReference>
<dbReference type="PANTHER" id="PTHR42693">
    <property type="entry name" value="ARYLSULFATASE FAMILY MEMBER"/>
    <property type="match status" value="1"/>
</dbReference>
<comment type="caution">
    <text evidence="5">The sequence shown here is derived from an EMBL/GenBank/DDBJ whole genome shotgun (WGS) entry which is preliminary data.</text>
</comment>
<gene>
    <name evidence="5" type="ORF">JIN82_00880</name>
</gene>
<evidence type="ECO:0000259" key="4">
    <source>
        <dbReference type="Pfam" id="PF00884"/>
    </source>
</evidence>
<accession>A0A8J7SIP7</accession>
<dbReference type="SUPFAM" id="SSF53649">
    <property type="entry name" value="Alkaline phosphatase-like"/>
    <property type="match status" value="1"/>
</dbReference>
<evidence type="ECO:0000313" key="6">
    <source>
        <dbReference type="Proteomes" id="UP000624703"/>
    </source>
</evidence>
<dbReference type="InterPro" id="IPR050738">
    <property type="entry name" value="Sulfatase"/>
</dbReference>